<dbReference type="InterPro" id="IPR008792">
    <property type="entry name" value="PQQD"/>
</dbReference>
<dbReference type="InterPro" id="IPR041881">
    <property type="entry name" value="PqqD_sf"/>
</dbReference>
<name>A0A150L9A1_9BACI</name>
<dbReference type="EMBL" id="LQYN01000028">
    <property type="protein sequence ID" value="KYD08887.1"/>
    <property type="molecule type" value="Genomic_DNA"/>
</dbReference>
<evidence type="ECO:0000313" key="5">
    <source>
        <dbReference type="Proteomes" id="UP000075666"/>
    </source>
</evidence>
<comment type="subunit">
    <text evidence="2">Monomer. Interacts with PqqE.</text>
</comment>
<reference evidence="4 5" key="1">
    <citation type="submission" date="2016-01" db="EMBL/GenBank/DDBJ databases">
        <title>Genome Sequences of Twelve Sporeforming Bacillus Species Isolated from Foods.</title>
        <authorList>
            <person name="Berendsen E.M."/>
            <person name="Wells-Bennik M.H."/>
            <person name="Krawcyk A.O."/>
            <person name="De Jong A."/>
            <person name="Holsappel S."/>
            <person name="Eijlander R.T."/>
            <person name="Kuipers O.P."/>
        </authorList>
    </citation>
    <scope>NUCLEOTIDE SEQUENCE [LARGE SCALE GENOMIC DNA]</scope>
    <source>
        <strain evidence="4 5">B4102</strain>
    </source>
</reference>
<evidence type="ECO:0000256" key="3">
    <source>
        <dbReference type="ARBA" id="ARBA00022905"/>
    </source>
</evidence>
<evidence type="ECO:0008006" key="6">
    <source>
        <dbReference type="Google" id="ProtNLM"/>
    </source>
</evidence>
<dbReference type="UniPathway" id="UPA00539"/>
<proteinExistence type="predicted"/>
<organism evidence="4 5">
    <name type="scientific">Heyndrickxia sporothermodurans</name>
    <dbReference type="NCBI Taxonomy" id="46224"/>
    <lineage>
        <taxon>Bacteria</taxon>
        <taxon>Bacillati</taxon>
        <taxon>Bacillota</taxon>
        <taxon>Bacilli</taxon>
        <taxon>Bacillales</taxon>
        <taxon>Bacillaceae</taxon>
        <taxon>Heyndrickxia</taxon>
    </lineage>
</organism>
<evidence type="ECO:0000313" key="4">
    <source>
        <dbReference type="EMBL" id="KYD08887.1"/>
    </source>
</evidence>
<dbReference type="RefSeq" id="WP_202759711.1">
    <property type="nucleotide sequence ID" value="NZ_JABWTV010000028.1"/>
</dbReference>
<keyword evidence="3" id="KW-0884">PQQ biosynthesis</keyword>
<dbReference type="Pfam" id="PF05402">
    <property type="entry name" value="PqqD"/>
    <property type="match status" value="1"/>
</dbReference>
<evidence type="ECO:0000256" key="1">
    <source>
        <dbReference type="ARBA" id="ARBA00004886"/>
    </source>
</evidence>
<protein>
    <recommendedName>
        <fullName evidence="6">Pyrroloquinoline quinone biosynthesis peptide chaperone PqqD</fullName>
    </recommendedName>
</protein>
<comment type="caution">
    <text evidence="4">The sequence shown here is derived from an EMBL/GenBank/DDBJ whole genome shotgun (WGS) entry which is preliminary data.</text>
</comment>
<dbReference type="GO" id="GO:0048038">
    <property type="term" value="F:quinone binding"/>
    <property type="evidence" value="ECO:0007669"/>
    <property type="project" value="InterPro"/>
</dbReference>
<accession>A0A150L9A1</accession>
<dbReference type="AlphaFoldDB" id="A0A150L9A1"/>
<dbReference type="PATRIC" id="fig|46224.3.peg.2052"/>
<comment type="pathway">
    <text evidence="1">Cofactor biosynthesis; pyrroloquinoline quinone biosynthesis.</text>
</comment>
<gene>
    <name evidence="4" type="ORF">B4102_1894</name>
</gene>
<dbReference type="GO" id="GO:0018189">
    <property type="term" value="P:pyrroloquinoline quinone biosynthetic process"/>
    <property type="evidence" value="ECO:0007669"/>
    <property type="project" value="UniProtKB-UniPathway"/>
</dbReference>
<keyword evidence="5" id="KW-1185">Reference proteome</keyword>
<dbReference type="InterPro" id="IPR022479">
    <property type="entry name" value="PqqD_bac"/>
</dbReference>
<dbReference type="NCBIfam" id="TIGR03859">
    <property type="entry name" value="PQQ_PqqD"/>
    <property type="match status" value="1"/>
</dbReference>
<dbReference type="STRING" id="46224.B4102_1894"/>
<dbReference type="Proteomes" id="UP000075666">
    <property type="component" value="Unassembled WGS sequence"/>
</dbReference>
<evidence type="ECO:0000256" key="2">
    <source>
        <dbReference type="ARBA" id="ARBA00011741"/>
    </source>
</evidence>
<dbReference type="Gene3D" id="1.10.10.1150">
    <property type="entry name" value="Coenzyme PQQ synthesis protein D (PqqD)"/>
    <property type="match status" value="1"/>
</dbReference>
<sequence>MVKSILLRSSPKLAAKARLKFDKVRGKHLLLLPERVVILNETAASILTLCDGSQTVSSMSEKLRASLLKDAEAKGNDVKPDLNTIKEDISEFLQEMVEQGWVVISTNETVDYKEQ</sequence>